<evidence type="ECO:0000256" key="12">
    <source>
        <dbReference type="ARBA" id="ARBA00023277"/>
    </source>
</evidence>
<keyword evidence="6 14" id="KW-0812">Transmembrane</keyword>
<dbReference type="Pfam" id="PF10250">
    <property type="entry name" value="O-FucT"/>
    <property type="match status" value="1"/>
</dbReference>
<evidence type="ECO:0000256" key="6">
    <source>
        <dbReference type="ARBA" id="ARBA00022692"/>
    </source>
</evidence>
<dbReference type="FunFam" id="3.40.50.11350:FF:000011">
    <property type="entry name" value="O-fucosyltransferase 28"/>
    <property type="match status" value="1"/>
</dbReference>
<evidence type="ECO:0000256" key="13">
    <source>
        <dbReference type="ARBA" id="ARBA00030350"/>
    </source>
</evidence>
<dbReference type="GO" id="GO:0005737">
    <property type="term" value="C:cytoplasm"/>
    <property type="evidence" value="ECO:0007669"/>
    <property type="project" value="TreeGrafter"/>
</dbReference>
<organism evidence="15 16">
    <name type="scientific">Gossypium barbadense</name>
    <name type="common">Sea Island cotton</name>
    <name type="synonym">Hibiscus barbadensis</name>
    <dbReference type="NCBI Taxonomy" id="3634"/>
    <lineage>
        <taxon>Eukaryota</taxon>
        <taxon>Viridiplantae</taxon>
        <taxon>Streptophyta</taxon>
        <taxon>Embryophyta</taxon>
        <taxon>Tracheophyta</taxon>
        <taxon>Spermatophyta</taxon>
        <taxon>Magnoliopsida</taxon>
        <taxon>eudicotyledons</taxon>
        <taxon>Gunneridae</taxon>
        <taxon>Pentapetalae</taxon>
        <taxon>rosids</taxon>
        <taxon>malvids</taxon>
        <taxon>Malvales</taxon>
        <taxon>Malvaceae</taxon>
        <taxon>Malvoideae</taxon>
        <taxon>Gossypium</taxon>
    </lineage>
</organism>
<proteinExistence type="inferred from homology"/>
<dbReference type="Proteomes" id="UP000239757">
    <property type="component" value="Unassembled WGS sequence"/>
</dbReference>
<feature type="transmembrane region" description="Helical" evidence="14">
    <location>
        <begin position="67"/>
        <end position="90"/>
    </location>
</feature>
<accession>A0A2P5WNE7</accession>
<sequence length="564" mass="64411">MLTISVTSIAATEDPSSTADVSPRILRLMTRRRVIESIDGNVLPMRNAMLFRRKGQFWLDILRPGRYMCVLMFWGLMTLLFMTLLAKFALLNTLHDLNLDRSEFITARSVEISIRTNKLITEGDNIIISEYKETPLPLKLTCYHFTSVSGEPTNGYILVHSNGGLNQMKIGISDMVAIAKVMNATLVLPSLDHNSFWTDPSDFKDIFDWKHFVEYLEEDISVVDHLPPAYASIKPLQRAPVSYSKASYYSNQMSSLMKKHKVINFTHTDSRLANNGLPNPIQRLRCRAMYEALKFTDEILELADKLITRLRDDDKPFIALHLRYEKDMLAFTGCSHNLSKAEDEELRQLRRSVRHWKEKHINGEERRRQGVCPMTPREVAVFLEAIGFPSDTKIYIVAGNIYGQDGVKALQDKYPNIYTHSNLATEDELSPFNNRQNKLAAVDYTVALESDVFVFTYDGNMAKAVQGHRKYEGFRKTIIPDKKNFVKLIDRMDKGLISWEEFSMKVKILHANRTGGAVLRKPGKVVKSEESFYANPYPGCICESVDSCKPLVLRLMEGIDELSI</sequence>
<dbReference type="OrthoDB" id="2015856at2759"/>
<keyword evidence="11" id="KW-0294">Fucose metabolism</keyword>
<evidence type="ECO:0000256" key="9">
    <source>
        <dbReference type="ARBA" id="ARBA00023136"/>
    </source>
</evidence>
<gene>
    <name evidence="15" type="ORF">GOBAR_AA28056</name>
</gene>
<evidence type="ECO:0000256" key="10">
    <source>
        <dbReference type="ARBA" id="ARBA00023180"/>
    </source>
</evidence>
<evidence type="ECO:0000313" key="16">
    <source>
        <dbReference type="Proteomes" id="UP000239757"/>
    </source>
</evidence>
<keyword evidence="7" id="KW-0735">Signal-anchor</keyword>
<evidence type="ECO:0000256" key="5">
    <source>
        <dbReference type="ARBA" id="ARBA00022679"/>
    </source>
</evidence>
<dbReference type="PANTHER" id="PTHR31741:SF44">
    <property type="entry name" value="O-FUCOSYLTRANSFERASE FAMILY PROTEIN"/>
    <property type="match status" value="1"/>
</dbReference>
<keyword evidence="5" id="KW-0808">Transferase</keyword>
<evidence type="ECO:0000256" key="1">
    <source>
        <dbReference type="ARBA" id="ARBA00004606"/>
    </source>
</evidence>
<keyword evidence="12" id="KW-0119">Carbohydrate metabolism</keyword>
<comment type="pathway">
    <text evidence="2">Glycan metabolism.</text>
</comment>
<name>A0A2P5WNE7_GOSBA</name>
<dbReference type="GO" id="GO:0016757">
    <property type="term" value="F:glycosyltransferase activity"/>
    <property type="evidence" value="ECO:0007669"/>
    <property type="project" value="UniProtKB-KW"/>
</dbReference>
<evidence type="ECO:0000256" key="14">
    <source>
        <dbReference type="SAM" id="Phobius"/>
    </source>
</evidence>
<keyword evidence="9 14" id="KW-0472">Membrane</keyword>
<protein>
    <recommendedName>
        <fullName evidence="13">O-fucosyltransferase family protein</fullName>
    </recommendedName>
</protein>
<evidence type="ECO:0000256" key="3">
    <source>
        <dbReference type="ARBA" id="ARBA00007737"/>
    </source>
</evidence>
<dbReference type="CDD" id="cd11299">
    <property type="entry name" value="O-FucT_plant"/>
    <property type="match status" value="1"/>
</dbReference>
<evidence type="ECO:0000256" key="11">
    <source>
        <dbReference type="ARBA" id="ARBA00023253"/>
    </source>
</evidence>
<keyword evidence="10" id="KW-0325">Glycoprotein</keyword>
<dbReference type="Gene3D" id="3.40.50.11350">
    <property type="match status" value="1"/>
</dbReference>
<dbReference type="EMBL" id="KZ667028">
    <property type="protein sequence ID" value="PPR92617.1"/>
    <property type="molecule type" value="Genomic_DNA"/>
</dbReference>
<evidence type="ECO:0000256" key="4">
    <source>
        <dbReference type="ARBA" id="ARBA00022676"/>
    </source>
</evidence>
<evidence type="ECO:0000256" key="2">
    <source>
        <dbReference type="ARBA" id="ARBA00004881"/>
    </source>
</evidence>
<comment type="similarity">
    <text evidence="3">Belongs to the glycosyltransferase GT106 family.</text>
</comment>
<dbReference type="AlphaFoldDB" id="A0A2P5WNE7"/>
<keyword evidence="4" id="KW-0328">Glycosyltransferase</keyword>
<dbReference type="InterPro" id="IPR024709">
    <property type="entry name" value="FucosylTrfase_pln"/>
</dbReference>
<dbReference type="GO" id="GO:0016020">
    <property type="term" value="C:membrane"/>
    <property type="evidence" value="ECO:0007669"/>
    <property type="project" value="UniProtKB-SubCell"/>
</dbReference>
<evidence type="ECO:0000313" key="15">
    <source>
        <dbReference type="EMBL" id="PPR92617.1"/>
    </source>
</evidence>
<dbReference type="InterPro" id="IPR019378">
    <property type="entry name" value="GDP-Fuc_O-FucTrfase"/>
</dbReference>
<keyword evidence="8 14" id="KW-1133">Transmembrane helix</keyword>
<dbReference type="PANTHER" id="PTHR31741">
    <property type="entry name" value="OS02G0726500 PROTEIN-RELATED"/>
    <property type="match status" value="1"/>
</dbReference>
<comment type="subcellular location">
    <subcellularLocation>
        <location evidence="1">Membrane</location>
        <topology evidence="1">Single-pass type II membrane protein</topology>
    </subcellularLocation>
</comment>
<evidence type="ECO:0000256" key="8">
    <source>
        <dbReference type="ARBA" id="ARBA00022989"/>
    </source>
</evidence>
<dbReference type="GO" id="GO:0006004">
    <property type="term" value="P:fucose metabolic process"/>
    <property type="evidence" value="ECO:0007669"/>
    <property type="project" value="UniProtKB-KW"/>
</dbReference>
<reference evidence="15 16" key="1">
    <citation type="submission" date="2015-01" db="EMBL/GenBank/DDBJ databases">
        <title>Genome of allotetraploid Gossypium barbadense reveals genomic plasticity and fiber elongation in cotton evolution.</title>
        <authorList>
            <person name="Chen X."/>
            <person name="Liu X."/>
            <person name="Zhao B."/>
            <person name="Zheng H."/>
            <person name="Hu Y."/>
            <person name="Lu G."/>
            <person name="Yang C."/>
            <person name="Chen J."/>
            <person name="Shan C."/>
            <person name="Zhang L."/>
            <person name="Zhou Y."/>
            <person name="Wang L."/>
            <person name="Guo W."/>
            <person name="Bai Y."/>
            <person name="Ruan J."/>
            <person name="Shangguan X."/>
            <person name="Mao Y."/>
            <person name="Jiang J."/>
            <person name="Zhu Y."/>
            <person name="Lei J."/>
            <person name="Kang H."/>
            <person name="Chen S."/>
            <person name="He X."/>
            <person name="Wang R."/>
            <person name="Wang Y."/>
            <person name="Chen J."/>
            <person name="Wang L."/>
            <person name="Yu S."/>
            <person name="Wang B."/>
            <person name="Wei J."/>
            <person name="Song S."/>
            <person name="Lu X."/>
            <person name="Gao Z."/>
            <person name="Gu W."/>
            <person name="Deng X."/>
            <person name="Ma D."/>
            <person name="Wang S."/>
            <person name="Liang W."/>
            <person name="Fang L."/>
            <person name="Cai C."/>
            <person name="Zhu X."/>
            <person name="Zhou B."/>
            <person name="Zhang Y."/>
            <person name="Chen Z."/>
            <person name="Xu S."/>
            <person name="Zhu R."/>
            <person name="Wang S."/>
            <person name="Zhang T."/>
            <person name="Zhao G."/>
        </authorList>
    </citation>
    <scope>NUCLEOTIDE SEQUENCE [LARGE SCALE GENOMIC DNA]</scope>
    <source>
        <strain evidence="16">cv. Xinhai21</strain>
        <tissue evidence="15">Leaf</tissue>
    </source>
</reference>
<evidence type="ECO:0000256" key="7">
    <source>
        <dbReference type="ARBA" id="ARBA00022968"/>
    </source>
</evidence>